<protein>
    <submittedName>
        <fullName evidence="2">Uncharacterized protein</fullName>
    </submittedName>
</protein>
<evidence type="ECO:0000313" key="3">
    <source>
        <dbReference type="Proteomes" id="UP000319927"/>
    </source>
</evidence>
<dbReference type="RefSeq" id="WP_246157736.1">
    <property type="nucleotide sequence ID" value="NZ_VIXA01000001.1"/>
</dbReference>
<dbReference type="AlphaFoldDB" id="A0A561WWD6"/>
<comment type="caution">
    <text evidence="2">The sequence shown here is derived from an EMBL/GenBank/DDBJ whole genome shotgun (WGS) entry which is preliminary data.</text>
</comment>
<feature type="region of interest" description="Disordered" evidence="1">
    <location>
        <begin position="1"/>
        <end position="49"/>
    </location>
</feature>
<name>A0A561WWD6_9ACTN</name>
<dbReference type="EMBL" id="VIXA01000001">
    <property type="protein sequence ID" value="TWG28177.1"/>
    <property type="molecule type" value="Genomic_DNA"/>
</dbReference>
<proteinExistence type="predicted"/>
<reference evidence="2 3" key="1">
    <citation type="submission" date="2019-06" db="EMBL/GenBank/DDBJ databases">
        <title>Sequencing the genomes of 1000 actinobacteria strains.</title>
        <authorList>
            <person name="Klenk H.-P."/>
        </authorList>
    </citation>
    <scope>NUCLEOTIDE SEQUENCE [LARGE SCALE GENOMIC DNA]</scope>
    <source>
        <strain evidence="2 3">DSM 102131</strain>
    </source>
</reference>
<evidence type="ECO:0000256" key="1">
    <source>
        <dbReference type="SAM" id="MobiDB-lite"/>
    </source>
</evidence>
<accession>A0A561WWD6</accession>
<sequence length="272" mass="28672">MAQTVNGTPLTRHGSRVPATPTPVRPGPSLVKPVPAAAARRPAPQPIATPAPTIQTMIVCLPDDVPQEALATGQLATHFGVPGALTARFWAAPGLRRWQRHHLIGLRKGAPALCAGGRVDLLDLVGMRHAAAVGAGIRHQIWQQAVHGTRPATGWPAFEARHLANPDRYPHGSAVADFHAQPRVQAMRLHAAANPGPGQPGIGELEMYQAGALAYQHYSAATAVVGDAMLTADGRELTPASDALADRTTYIEQALRHLATLAPDQRLIAVAL</sequence>
<keyword evidence="3" id="KW-1185">Reference proteome</keyword>
<organism evidence="2 3">
    <name type="scientific">Micromonospora palomenae</name>
    <dbReference type="NCBI Taxonomy" id="1461247"/>
    <lineage>
        <taxon>Bacteria</taxon>
        <taxon>Bacillati</taxon>
        <taxon>Actinomycetota</taxon>
        <taxon>Actinomycetes</taxon>
        <taxon>Micromonosporales</taxon>
        <taxon>Micromonosporaceae</taxon>
        <taxon>Micromonospora</taxon>
    </lineage>
</organism>
<gene>
    <name evidence="2" type="ORF">FHX75_111328</name>
</gene>
<dbReference type="Proteomes" id="UP000319927">
    <property type="component" value="Unassembled WGS sequence"/>
</dbReference>
<evidence type="ECO:0000313" key="2">
    <source>
        <dbReference type="EMBL" id="TWG28177.1"/>
    </source>
</evidence>